<feature type="domain" description="Ig-like" evidence="4">
    <location>
        <begin position="371"/>
        <end position="452"/>
    </location>
</feature>
<dbReference type="InterPro" id="IPR036179">
    <property type="entry name" value="Ig-like_dom_sf"/>
</dbReference>
<sequence length="827" mass="86285">MGIRRTLAAIASLSLAAVTHAATLPAGFTETRVASGIAGPTAMAVAPDGRIFVTQQTGALRVIRDGVLLSQPFVTLSTNTLGERGLLGVALDPNFATTPYVYLYYTSPTAPPRVNRVVRVTASASNPDVAAAGSELQLIELSPLSTAYIHNGGALAFGNDGKLYIATGDNSDSANAQSLNVTHGKLLRINPDGSIPEDNPFLGQTTGVNQAIWARGLRNPYTFAVDPATGRIHVNDVGQDAWEEVNHVVAGANFGWPQTEGFAPGGVAGVRYPAYVYANAGSNCAIVGATFYRPTASQFPTEYAGRYFFGDYCSGFIRTLNPPAYSAATGFATGIAGLVDIETGQDGSLYYLARGNGGELYRVQYTANSAPSISEQPVSVSVSAGQPATFTVSASGVQPLAYQWLRNGAPISGATQASYTIQSTTAADNGALISVTITNPHGSVTSNTATLTVLSNGVPDATIISPVSGTLYRGGQTFTFSGSATDPEDGALPASAFTWRVDFHHDDHTHPHLPETSGIANGSFTIADRGETSANVFYRLILTVRDSEGLTDTTFVDIHPRTSVVTLTSNIPNAQLTLDGVPVTAPHTFTGVEGIVRTIGAVSPQVSGGVTYQFGSWSDSGSQSHDIVTPTDDTTYTATLQSGGQSALFEDDFESARGWVRTPGANTATSGLWQRGDPQPTTQNSVTLQPDNCAGGVACMITGLTASVNAGVNDIDEGLTSMQSPSIALPSGRTVTLTFRYFLAHIDTATSADYFRVRAVGSDGVPVTLFQKAATSSNVGAVWRSQSINLSRFAGQTITLRFEAADSTSNGGTVIEAGFDDVAVRAN</sequence>
<dbReference type="Proteomes" id="UP001595904">
    <property type="component" value="Unassembled WGS sequence"/>
</dbReference>
<dbReference type="InterPro" id="IPR013783">
    <property type="entry name" value="Ig-like_fold"/>
</dbReference>
<feature type="domain" description="MAM" evidence="3">
    <location>
        <begin position="645"/>
        <end position="827"/>
    </location>
</feature>
<accession>A0ABV8T2R4</accession>
<reference evidence="6" key="1">
    <citation type="journal article" date="2019" name="Int. J. Syst. Evol. Microbiol.">
        <title>The Global Catalogue of Microorganisms (GCM) 10K type strain sequencing project: providing services to taxonomists for standard genome sequencing and annotation.</title>
        <authorList>
            <consortium name="The Broad Institute Genomics Platform"/>
            <consortium name="The Broad Institute Genome Sequencing Center for Infectious Disease"/>
            <person name="Wu L."/>
            <person name="Ma J."/>
        </authorList>
    </citation>
    <scope>NUCLEOTIDE SEQUENCE [LARGE SCALE GENOMIC DNA]</scope>
    <source>
        <strain evidence="6">CGMCC 1.10759</strain>
    </source>
</reference>
<dbReference type="InterPro" id="IPR012938">
    <property type="entry name" value="Glc/Sorbosone_DH"/>
</dbReference>
<keyword evidence="6" id="KW-1185">Reference proteome</keyword>
<feature type="region of interest" description="Disordered" evidence="1">
    <location>
        <begin position="664"/>
        <end position="683"/>
    </location>
</feature>
<dbReference type="SUPFAM" id="SSF49899">
    <property type="entry name" value="Concanavalin A-like lectins/glucanases"/>
    <property type="match status" value="1"/>
</dbReference>
<dbReference type="InterPro" id="IPR003599">
    <property type="entry name" value="Ig_sub"/>
</dbReference>
<dbReference type="Gene3D" id="2.120.10.30">
    <property type="entry name" value="TolB, C-terminal domain"/>
    <property type="match status" value="1"/>
</dbReference>
<comment type="caution">
    <text evidence="5">The sequence shown here is derived from an EMBL/GenBank/DDBJ whole genome shotgun (WGS) entry which is preliminary data.</text>
</comment>
<dbReference type="InterPro" id="IPR013320">
    <property type="entry name" value="ConA-like_dom_sf"/>
</dbReference>
<dbReference type="InterPro" id="IPR007110">
    <property type="entry name" value="Ig-like_dom"/>
</dbReference>
<evidence type="ECO:0000256" key="2">
    <source>
        <dbReference type="SAM" id="SignalP"/>
    </source>
</evidence>
<dbReference type="SUPFAM" id="SSF48726">
    <property type="entry name" value="Immunoglobulin"/>
    <property type="match status" value="1"/>
</dbReference>
<dbReference type="SUPFAM" id="SSF50952">
    <property type="entry name" value="Soluble quinoprotein glucose dehydrogenase"/>
    <property type="match status" value="1"/>
</dbReference>
<organism evidence="5 6">
    <name type="scientific">Steroidobacter flavus</name>
    <dbReference type="NCBI Taxonomy" id="1842136"/>
    <lineage>
        <taxon>Bacteria</taxon>
        <taxon>Pseudomonadati</taxon>
        <taxon>Pseudomonadota</taxon>
        <taxon>Gammaproteobacteria</taxon>
        <taxon>Steroidobacterales</taxon>
        <taxon>Steroidobacteraceae</taxon>
        <taxon>Steroidobacter</taxon>
    </lineage>
</organism>
<keyword evidence="2" id="KW-0732">Signal</keyword>
<dbReference type="EMBL" id="JBHSDU010000015">
    <property type="protein sequence ID" value="MFC4313482.1"/>
    <property type="molecule type" value="Genomic_DNA"/>
</dbReference>
<evidence type="ECO:0000259" key="3">
    <source>
        <dbReference type="PROSITE" id="PS50060"/>
    </source>
</evidence>
<dbReference type="PROSITE" id="PS50835">
    <property type="entry name" value="IG_LIKE"/>
    <property type="match status" value="1"/>
</dbReference>
<dbReference type="PANTHER" id="PTHR19328:SF75">
    <property type="entry name" value="ALDOSE SUGAR DEHYDROGENASE YLII"/>
    <property type="match status" value="1"/>
</dbReference>
<evidence type="ECO:0000256" key="1">
    <source>
        <dbReference type="SAM" id="MobiDB-lite"/>
    </source>
</evidence>
<dbReference type="PANTHER" id="PTHR19328">
    <property type="entry name" value="HEDGEHOG-INTERACTING PROTEIN"/>
    <property type="match status" value="1"/>
</dbReference>
<proteinExistence type="predicted"/>
<evidence type="ECO:0000313" key="6">
    <source>
        <dbReference type="Proteomes" id="UP001595904"/>
    </source>
</evidence>
<gene>
    <name evidence="5" type="ORF">ACFPN2_30680</name>
</gene>
<dbReference type="Gene3D" id="2.60.40.10">
    <property type="entry name" value="Immunoglobulins"/>
    <property type="match status" value="2"/>
</dbReference>
<dbReference type="Pfam" id="PF07995">
    <property type="entry name" value="GSDH"/>
    <property type="match status" value="1"/>
</dbReference>
<feature type="chain" id="PRO_5045888390" evidence="2">
    <location>
        <begin position="22"/>
        <end position="827"/>
    </location>
</feature>
<name>A0ABV8T2R4_9GAMM</name>
<dbReference type="Gene3D" id="2.60.120.200">
    <property type="match status" value="1"/>
</dbReference>
<dbReference type="InterPro" id="IPR011041">
    <property type="entry name" value="Quinoprot_gluc/sorb_DH_b-prop"/>
</dbReference>
<dbReference type="RefSeq" id="WP_380603841.1">
    <property type="nucleotide sequence ID" value="NZ_JBHSDU010000015.1"/>
</dbReference>
<dbReference type="InterPro" id="IPR011042">
    <property type="entry name" value="6-blade_b-propeller_TolB-like"/>
</dbReference>
<protein>
    <submittedName>
        <fullName evidence="5">PQQ-dependent sugar dehydrogenase</fullName>
    </submittedName>
</protein>
<evidence type="ECO:0000313" key="5">
    <source>
        <dbReference type="EMBL" id="MFC4313482.1"/>
    </source>
</evidence>
<feature type="signal peptide" evidence="2">
    <location>
        <begin position="1"/>
        <end position="21"/>
    </location>
</feature>
<dbReference type="PROSITE" id="PS50060">
    <property type="entry name" value="MAM_2"/>
    <property type="match status" value="1"/>
</dbReference>
<dbReference type="SMART" id="SM00409">
    <property type="entry name" value="IG"/>
    <property type="match status" value="1"/>
</dbReference>
<dbReference type="InterPro" id="IPR000998">
    <property type="entry name" value="MAM_dom"/>
</dbReference>
<evidence type="ECO:0000259" key="4">
    <source>
        <dbReference type="PROSITE" id="PS50835"/>
    </source>
</evidence>
<dbReference type="Pfam" id="PF13927">
    <property type="entry name" value="Ig_3"/>
    <property type="match status" value="1"/>
</dbReference>